<dbReference type="Gene3D" id="3.30.1540.10">
    <property type="entry name" value="formyl-coa transferase, domain 3"/>
    <property type="match status" value="1"/>
</dbReference>
<proteinExistence type="predicted"/>
<dbReference type="Proteomes" id="UP001143463">
    <property type="component" value="Unassembled WGS sequence"/>
</dbReference>
<dbReference type="AlphaFoldDB" id="A0A9W6KYU8"/>
<accession>A0A9W6KYU8</accession>
<dbReference type="Pfam" id="PF02515">
    <property type="entry name" value="CoA_transf_3"/>
    <property type="match status" value="1"/>
</dbReference>
<reference evidence="1" key="2">
    <citation type="submission" date="2023-01" db="EMBL/GenBank/DDBJ databases">
        <authorList>
            <person name="Sun Q."/>
            <person name="Evtushenko L."/>
        </authorList>
    </citation>
    <scope>NUCLEOTIDE SEQUENCE</scope>
    <source>
        <strain evidence="1">VKM Ac-1069</strain>
    </source>
</reference>
<name>A0A9W6KYU8_9PSEU</name>
<keyword evidence="1" id="KW-0808">Transferase</keyword>
<evidence type="ECO:0000313" key="1">
    <source>
        <dbReference type="EMBL" id="GLL09787.1"/>
    </source>
</evidence>
<keyword evidence="2" id="KW-1185">Reference proteome</keyword>
<evidence type="ECO:0000313" key="2">
    <source>
        <dbReference type="Proteomes" id="UP001143463"/>
    </source>
</evidence>
<reference evidence="1" key="1">
    <citation type="journal article" date="2014" name="Int. J. Syst. Evol. Microbiol.">
        <title>Complete genome sequence of Corynebacterium casei LMG S-19264T (=DSM 44701T), isolated from a smear-ripened cheese.</title>
        <authorList>
            <consortium name="US DOE Joint Genome Institute (JGI-PGF)"/>
            <person name="Walter F."/>
            <person name="Albersmeier A."/>
            <person name="Kalinowski J."/>
            <person name="Ruckert C."/>
        </authorList>
    </citation>
    <scope>NUCLEOTIDE SEQUENCE</scope>
    <source>
        <strain evidence="1">VKM Ac-1069</strain>
    </source>
</reference>
<comment type="caution">
    <text evidence="1">The sequence shown here is derived from an EMBL/GenBank/DDBJ whole genome shotgun (WGS) entry which is preliminary data.</text>
</comment>
<dbReference type="PANTHER" id="PTHR48228:SF5">
    <property type="entry name" value="ALPHA-METHYLACYL-COA RACEMASE"/>
    <property type="match status" value="1"/>
</dbReference>
<dbReference type="InterPro" id="IPR044855">
    <property type="entry name" value="CoA-Trfase_III_dom3_sf"/>
</dbReference>
<organism evidence="1 2">
    <name type="scientific">Pseudonocardia halophobica</name>
    <dbReference type="NCBI Taxonomy" id="29401"/>
    <lineage>
        <taxon>Bacteria</taxon>
        <taxon>Bacillati</taxon>
        <taxon>Actinomycetota</taxon>
        <taxon>Actinomycetes</taxon>
        <taxon>Pseudonocardiales</taxon>
        <taxon>Pseudonocardiaceae</taxon>
        <taxon>Pseudonocardia</taxon>
    </lineage>
</organism>
<dbReference type="SUPFAM" id="SSF89796">
    <property type="entry name" value="CoA-transferase family III (CaiB/BaiF)"/>
    <property type="match status" value="1"/>
</dbReference>
<dbReference type="Gene3D" id="3.40.50.10540">
    <property type="entry name" value="Crotonobetainyl-coa:carnitine coa-transferase, domain 1"/>
    <property type="match status" value="1"/>
</dbReference>
<dbReference type="InterPro" id="IPR023606">
    <property type="entry name" value="CoA-Trfase_III_dom_1_sf"/>
</dbReference>
<sequence length="373" mass="39329">MRTRPLDDVTVVDFSRYAPGLFGTRVLADLGARVISVEPPGGGGESPLYRAASARANGDHPFWRGRRSVALDLRTDAGRRAAQALIAGADVVVEGFRPGVADRLGIGFETARGLRPNVVYCAVTGYGQEGPDAQRPGHDNNYLSEAGVLSLTSSGEDEPGIPLNLVADLAGGGLITAIAILGALHGARRGSEAQYLDVAMVRSVLAMLAPVEAMTRAGTPDPSWRHGMLNGAAPYYRSYRTRDGGWVTVGAIEPKFYAELCRGTGLTEYADTQADQETWPALEKALAEVFATRERDEWCTLLAGAAVTPVLTVPEAWQRAQAWTSAGPASFALVPGLVEPHPDDGYADRPGADTAAVLAEFGLSEVEIAAATS</sequence>
<dbReference type="InterPro" id="IPR003673">
    <property type="entry name" value="CoA-Trfase_fam_III"/>
</dbReference>
<dbReference type="InterPro" id="IPR050509">
    <property type="entry name" value="CoA-transferase_III"/>
</dbReference>
<dbReference type="EMBL" id="BSFQ01000003">
    <property type="protein sequence ID" value="GLL09787.1"/>
    <property type="molecule type" value="Genomic_DNA"/>
</dbReference>
<dbReference type="PANTHER" id="PTHR48228">
    <property type="entry name" value="SUCCINYL-COA--D-CITRAMALATE COA-TRANSFERASE"/>
    <property type="match status" value="1"/>
</dbReference>
<dbReference type="GO" id="GO:0016740">
    <property type="term" value="F:transferase activity"/>
    <property type="evidence" value="ECO:0007669"/>
    <property type="project" value="UniProtKB-KW"/>
</dbReference>
<gene>
    <name evidence="1" type="ORF">GCM10017577_09270</name>
</gene>
<protein>
    <submittedName>
        <fullName evidence="1">CoA transferase</fullName>
    </submittedName>
</protein>